<proteinExistence type="predicted"/>
<dbReference type="EMBL" id="FNPI01000024">
    <property type="protein sequence ID" value="SDZ64579.1"/>
    <property type="molecule type" value="Genomic_DNA"/>
</dbReference>
<evidence type="ECO:0000313" key="2">
    <source>
        <dbReference type="EMBL" id="SDZ64579.1"/>
    </source>
</evidence>
<reference evidence="3" key="1">
    <citation type="submission" date="2016-10" db="EMBL/GenBank/DDBJ databases">
        <authorList>
            <person name="Varghese N."/>
            <person name="Submissions S."/>
        </authorList>
    </citation>
    <scope>NUCLEOTIDE SEQUENCE [LARGE SCALE GENOMIC DNA]</scope>
    <source>
        <strain evidence="3">SP</strain>
    </source>
</reference>
<dbReference type="Proteomes" id="UP000198935">
    <property type="component" value="Unassembled WGS sequence"/>
</dbReference>
<sequence length="69" mass="8115">MNSYLLLAIIALKGVCLFFCWKAMKMKGKHTTSSERELSDEEARLLQEKMNHLSMQNQQLRTELQELKK</sequence>
<organism evidence="2 3">
    <name type="scientific">Evansella caseinilytica</name>
    <dbReference type="NCBI Taxonomy" id="1503961"/>
    <lineage>
        <taxon>Bacteria</taxon>
        <taxon>Bacillati</taxon>
        <taxon>Bacillota</taxon>
        <taxon>Bacilli</taxon>
        <taxon>Bacillales</taxon>
        <taxon>Bacillaceae</taxon>
        <taxon>Evansella</taxon>
    </lineage>
</organism>
<evidence type="ECO:0000256" key="1">
    <source>
        <dbReference type="SAM" id="Phobius"/>
    </source>
</evidence>
<feature type="transmembrane region" description="Helical" evidence="1">
    <location>
        <begin position="6"/>
        <end position="24"/>
    </location>
</feature>
<dbReference type="OrthoDB" id="2933086at2"/>
<keyword evidence="1" id="KW-0472">Membrane</keyword>
<evidence type="ECO:0000313" key="3">
    <source>
        <dbReference type="Proteomes" id="UP000198935"/>
    </source>
</evidence>
<name>A0A1H3US23_9BACI</name>
<keyword evidence="1" id="KW-0812">Transmembrane</keyword>
<keyword evidence="1" id="KW-1133">Transmembrane helix</keyword>
<gene>
    <name evidence="2" type="ORF">SAMN05421736_12464</name>
</gene>
<dbReference type="STRING" id="1503961.SAMN05421736_12464"/>
<accession>A0A1H3US23</accession>
<keyword evidence="3" id="KW-1185">Reference proteome</keyword>
<protein>
    <submittedName>
        <fullName evidence="2">Uncharacterized protein</fullName>
    </submittedName>
</protein>
<dbReference type="AlphaFoldDB" id="A0A1H3US23"/>